<gene>
    <name evidence="2" type="ORF">S01H4_38947</name>
</gene>
<evidence type="ECO:0000259" key="1">
    <source>
        <dbReference type="PROSITE" id="PS00716"/>
    </source>
</evidence>
<dbReference type="InterPro" id="IPR007630">
    <property type="entry name" value="RNA_pol_sigma70_r4"/>
</dbReference>
<dbReference type="InterPro" id="IPR036388">
    <property type="entry name" value="WH-like_DNA-bd_sf"/>
</dbReference>
<accession>X1CRB6</accession>
<dbReference type="GO" id="GO:0003700">
    <property type="term" value="F:DNA-binding transcription factor activity"/>
    <property type="evidence" value="ECO:0007669"/>
    <property type="project" value="InterPro"/>
</dbReference>
<dbReference type="Gene3D" id="1.10.10.10">
    <property type="entry name" value="Winged helix-like DNA-binding domain superfamily/Winged helix DNA-binding domain"/>
    <property type="match status" value="1"/>
</dbReference>
<comment type="caution">
    <text evidence="2">The sequence shown here is derived from an EMBL/GenBank/DDBJ whole genome shotgun (WGS) entry which is preliminary data.</text>
</comment>
<organism evidence="2">
    <name type="scientific">marine sediment metagenome</name>
    <dbReference type="NCBI Taxonomy" id="412755"/>
    <lineage>
        <taxon>unclassified sequences</taxon>
        <taxon>metagenomes</taxon>
        <taxon>ecological metagenomes</taxon>
    </lineage>
</organism>
<dbReference type="PANTHER" id="PTHR30603:SF60">
    <property type="entry name" value="RNA POLYMERASE SIGMA FACTOR RPOD"/>
    <property type="match status" value="1"/>
</dbReference>
<dbReference type="InterPro" id="IPR000943">
    <property type="entry name" value="RNA_pol_sigma70"/>
</dbReference>
<dbReference type="GO" id="GO:0006352">
    <property type="term" value="P:DNA-templated transcription initiation"/>
    <property type="evidence" value="ECO:0007669"/>
    <property type="project" value="InterPro"/>
</dbReference>
<sequence length="128" mass="14331">MKKIWILITVVAVSLFMCALPLFAFTVKGGENVSITTSINDDFYAFGSNIMVLEDIEGDLIAAGGRIEVTGKVIQLRFGLQDGHPRTLEEVGREFGVTRERIRQIESKTLGKLRHPNRSGILRDFLEH</sequence>
<reference evidence="2" key="1">
    <citation type="journal article" date="2014" name="Front. Microbiol.">
        <title>High frequency of phylogenetically diverse reductive dehalogenase-homologous genes in deep subseafloor sedimentary metagenomes.</title>
        <authorList>
            <person name="Kawai M."/>
            <person name="Futagami T."/>
            <person name="Toyoda A."/>
            <person name="Takaki Y."/>
            <person name="Nishi S."/>
            <person name="Hori S."/>
            <person name="Arai W."/>
            <person name="Tsubouchi T."/>
            <person name="Morono Y."/>
            <person name="Uchiyama I."/>
            <person name="Ito T."/>
            <person name="Fujiyama A."/>
            <person name="Inagaki F."/>
            <person name="Takami H."/>
        </authorList>
    </citation>
    <scope>NUCLEOTIDE SEQUENCE</scope>
    <source>
        <strain evidence="2">Expedition CK06-06</strain>
    </source>
</reference>
<dbReference type="CDD" id="cd06171">
    <property type="entry name" value="Sigma70_r4"/>
    <property type="match status" value="1"/>
</dbReference>
<dbReference type="PRINTS" id="PR00046">
    <property type="entry name" value="SIGMA70FCT"/>
</dbReference>
<dbReference type="PANTHER" id="PTHR30603">
    <property type="entry name" value="RNA POLYMERASE SIGMA FACTOR RPO"/>
    <property type="match status" value="1"/>
</dbReference>
<dbReference type="InterPro" id="IPR050239">
    <property type="entry name" value="Sigma-70_RNA_pol_init_factors"/>
</dbReference>
<proteinExistence type="predicted"/>
<dbReference type="EMBL" id="BART01021046">
    <property type="protein sequence ID" value="GAG95482.1"/>
    <property type="molecule type" value="Genomic_DNA"/>
</dbReference>
<dbReference type="PROSITE" id="PS00716">
    <property type="entry name" value="SIGMA70_2"/>
    <property type="match status" value="1"/>
</dbReference>
<protein>
    <recommendedName>
        <fullName evidence="1">RNA polymerase sigma-70 domain-containing protein</fullName>
    </recommendedName>
</protein>
<name>X1CRB6_9ZZZZ</name>
<feature type="domain" description="RNA polymerase sigma-70" evidence="1">
    <location>
        <begin position="87"/>
        <end position="113"/>
    </location>
</feature>
<dbReference type="InterPro" id="IPR013324">
    <property type="entry name" value="RNA_pol_sigma_r3/r4-like"/>
</dbReference>
<dbReference type="Pfam" id="PF04545">
    <property type="entry name" value="Sigma70_r4"/>
    <property type="match status" value="1"/>
</dbReference>
<dbReference type="AlphaFoldDB" id="X1CRB6"/>
<evidence type="ECO:0000313" key="2">
    <source>
        <dbReference type="EMBL" id="GAG95482.1"/>
    </source>
</evidence>
<dbReference type="SUPFAM" id="SSF88659">
    <property type="entry name" value="Sigma3 and sigma4 domains of RNA polymerase sigma factors"/>
    <property type="match status" value="1"/>
</dbReference>